<dbReference type="InterPro" id="IPR046437">
    <property type="entry name" value="Ser_Thr-PK_POLO_box_1_sf"/>
</dbReference>
<dbReference type="CDD" id="cd13114">
    <property type="entry name" value="POLO_box_Plk4_1"/>
    <property type="match status" value="1"/>
</dbReference>
<protein>
    <recommendedName>
        <fullName evidence="3">Serine/threonine-protein kinase PLK4</fullName>
        <ecNumber evidence="2">2.7.11.21</ecNumber>
    </recommendedName>
    <alternativeName>
        <fullName evidence="12">Polo-like kinase 4</fullName>
    </alternativeName>
</protein>
<dbReference type="GO" id="GO:0004674">
    <property type="term" value="F:protein serine/threonine kinase activity"/>
    <property type="evidence" value="ECO:0007669"/>
    <property type="project" value="UniProtKB-KW"/>
</dbReference>
<dbReference type="Pfam" id="PF18409">
    <property type="entry name" value="Plk4_PB2"/>
    <property type="match status" value="1"/>
</dbReference>
<evidence type="ECO:0000256" key="8">
    <source>
        <dbReference type="ARBA" id="ARBA00022777"/>
    </source>
</evidence>
<feature type="compositionally biased region" description="Basic and acidic residues" evidence="16">
    <location>
        <begin position="276"/>
        <end position="285"/>
    </location>
</feature>
<dbReference type="GO" id="GO:0005814">
    <property type="term" value="C:centriole"/>
    <property type="evidence" value="ECO:0007669"/>
    <property type="project" value="UniProtKB-SubCell"/>
</dbReference>
<evidence type="ECO:0000256" key="12">
    <source>
        <dbReference type="ARBA" id="ARBA00030332"/>
    </source>
</evidence>
<dbReference type="WBParaSite" id="MCU_005485-RB">
    <property type="protein sequence ID" value="MCU_005485-RB"/>
    <property type="gene ID" value="MCU_005485"/>
</dbReference>
<feature type="region of interest" description="Disordered" evidence="16">
    <location>
        <begin position="275"/>
        <end position="327"/>
    </location>
</feature>
<dbReference type="PANTHER" id="PTHR24345:SF91">
    <property type="entry name" value="SERINE_THREONINE-PROTEIN KINASE PLK4"/>
    <property type="match status" value="1"/>
</dbReference>
<comment type="catalytic activity">
    <reaction evidence="14">
        <text>L-seryl-[protein] + ATP = O-phospho-L-seryl-[protein] + ADP + H(+)</text>
        <dbReference type="Rhea" id="RHEA:17989"/>
        <dbReference type="Rhea" id="RHEA-COMP:9863"/>
        <dbReference type="Rhea" id="RHEA-COMP:11604"/>
        <dbReference type="ChEBI" id="CHEBI:15378"/>
        <dbReference type="ChEBI" id="CHEBI:29999"/>
        <dbReference type="ChEBI" id="CHEBI:30616"/>
        <dbReference type="ChEBI" id="CHEBI:83421"/>
        <dbReference type="ChEBI" id="CHEBI:456216"/>
        <dbReference type="EC" id="2.7.11.21"/>
    </reaction>
</comment>
<reference evidence="21" key="1">
    <citation type="submission" date="2019-11" db="UniProtKB">
        <authorList>
            <consortium name="WormBaseParasite"/>
        </authorList>
    </citation>
    <scope>IDENTIFICATION</scope>
</reference>
<accession>A0A5K3F4Q7</accession>
<feature type="binding site" evidence="15">
    <location>
        <position position="46"/>
    </location>
    <ligand>
        <name>ATP</name>
        <dbReference type="ChEBI" id="CHEBI:30616"/>
    </ligand>
</feature>
<keyword evidence="5" id="KW-0723">Serine/threonine-protein kinase</keyword>
<name>A0A5K3F4Q7_MESCO</name>
<dbReference type="InterPro" id="IPR011009">
    <property type="entry name" value="Kinase-like_dom_sf"/>
</dbReference>
<keyword evidence="9 15" id="KW-0067">ATP-binding</keyword>
<organism evidence="21">
    <name type="scientific">Mesocestoides corti</name>
    <name type="common">Flatworm</name>
    <dbReference type="NCBI Taxonomy" id="53468"/>
    <lineage>
        <taxon>Eukaryota</taxon>
        <taxon>Metazoa</taxon>
        <taxon>Spiralia</taxon>
        <taxon>Lophotrochozoa</taxon>
        <taxon>Platyhelminthes</taxon>
        <taxon>Cestoda</taxon>
        <taxon>Eucestoda</taxon>
        <taxon>Cyclophyllidea</taxon>
        <taxon>Mesocestoididae</taxon>
        <taxon>Mesocestoides</taxon>
    </lineage>
</organism>
<dbReference type="InterPro" id="IPR008266">
    <property type="entry name" value="Tyr_kinase_AS"/>
</dbReference>
<evidence type="ECO:0000256" key="15">
    <source>
        <dbReference type="PROSITE-ProRule" id="PRU10141"/>
    </source>
</evidence>
<sequence>MYKQLNLNGLGSSKDDFQVFELLGRGGFAQVYRAKSIITGQEVAIKMIDKKYMHQHGLAHRVRREVEIHSRLKHPAILELYTCFEDANYVYLVLEVCDNGELQAYIRQNGPVSEDMARHYMKQIISGLLYLHSHNILHRDLTLSNLLLTKDMKVKIADFGLATQIEPGVDHTTMCGTPNYISPEVASRGQQVLETDVWSIGCMLYTLVVGHPPFDTREVKSTLNRVIAGDYKVPDNLSSDCKDLISSLLRKQPQDRIKLQEMIRHPFMTRNATPRRKMENSRDSGIDSMTRTPITNIPPATATITSSTSSRYSTNYQPNSCTLPPRPPSHPVMGIRRSGHDQLNLPPPLPSFESTAHQPPTPATSCFRGSGSLRHLIPASKSISGLSIASTSSVAFCRSASVGSLQRPSQPLLAPLNSRRLRPMRTVTRMAVINILADESVCLEFFDQKEAQEKLVIEVMGISSDGQEVVIYYPNAGRGVPPNMDSPVAACAGDSYRIYPLTQLPEKYWKKYQFVSKFINMAKAHTPKVTLYTPRAKCILMEKVEPQADFELELLSDGSRVNCLGGDAAGKVQVVTQANGTITVDRRQSLDNLPAAIRELISYAEKCRQRCLEIEASLEKLSSAVAPLDSDTTQVFPVIIGRRPSTVATPSIRGPLLSNCLSQLVAKCSTQHRQRSSSRHETGQPVFVPSVGWVSQPSPEELQVQFNDGARLVVVYSTATVHLIRFQPPPSTGRDGEGEETEEQVFSTLSSAPLPAEVRARLEAIPKVVKCLRSRSRTPS</sequence>
<keyword evidence="11" id="KW-0206">Cytoskeleton</keyword>
<proteinExistence type="predicted"/>
<dbReference type="PROSITE" id="PS50011">
    <property type="entry name" value="PROTEIN_KINASE_DOM"/>
    <property type="match status" value="1"/>
</dbReference>
<evidence type="ECO:0000256" key="1">
    <source>
        <dbReference type="ARBA" id="ARBA00004114"/>
    </source>
</evidence>
<evidence type="ECO:0000256" key="11">
    <source>
        <dbReference type="ARBA" id="ARBA00023212"/>
    </source>
</evidence>
<comment type="catalytic activity">
    <reaction evidence="13">
        <text>L-threonyl-[protein] + ATP = O-phospho-L-threonyl-[protein] + ADP + H(+)</text>
        <dbReference type="Rhea" id="RHEA:46608"/>
        <dbReference type="Rhea" id="RHEA-COMP:11060"/>
        <dbReference type="Rhea" id="RHEA-COMP:11605"/>
        <dbReference type="ChEBI" id="CHEBI:15378"/>
        <dbReference type="ChEBI" id="CHEBI:30013"/>
        <dbReference type="ChEBI" id="CHEBI:30616"/>
        <dbReference type="ChEBI" id="CHEBI:61977"/>
        <dbReference type="ChEBI" id="CHEBI:456216"/>
        <dbReference type="EC" id="2.7.11.21"/>
    </reaction>
</comment>
<evidence type="ECO:0000256" key="9">
    <source>
        <dbReference type="ARBA" id="ARBA00022840"/>
    </source>
</evidence>
<dbReference type="InterPro" id="IPR033699">
    <property type="entry name" value="POLO_box_Plk4_1"/>
</dbReference>
<dbReference type="PROSITE" id="PS50078">
    <property type="entry name" value="POLO_BOX"/>
    <property type="match status" value="1"/>
</dbReference>
<keyword evidence="4" id="KW-0963">Cytoplasm</keyword>
<dbReference type="SUPFAM" id="SSF56112">
    <property type="entry name" value="Protein kinase-like (PK-like)"/>
    <property type="match status" value="1"/>
</dbReference>
<dbReference type="Gene3D" id="3.30.1120.30">
    <property type="entry name" value="POLO box domain"/>
    <property type="match status" value="1"/>
</dbReference>
<feature type="domain" description="POLO box" evidence="18">
    <location>
        <begin position="682"/>
        <end position="774"/>
    </location>
</feature>
<dbReference type="GO" id="GO:0005524">
    <property type="term" value="F:ATP binding"/>
    <property type="evidence" value="ECO:0007669"/>
    <property type="project" value="UniProtKB-UniRule"/>
</dbReference>
<feature type="domain" description="Protein kinase" evidence="17">
    <location>
        <begin position="17"/>
        <end position="268"/>
    </location>
</feature>
<dbReference type="PROSITE" id="PS51984">
    <property type="entry name" value="CPB1"/>
    <property type="match status" value="1"/>
</dbReference>
<evidence type="ECO:0000256" key="10">
    <source>
        <dbReference type="ARBA" id="ARBA00022843"/>
    </source>
</evidence>
<feature type="domain" description="Cryptic POLO box 1 (CPB1)" evidence="19">
    <location>
        <begin position="408"/>
        <end position="525"/>
    </location>
</feature>
<evidence type="ECO:0000256" key="6">
    <source>
        <dbReference type="ARBA" id="ARBA00022679"/>
    </source>
</evidence>
<keyword evidence="7 15" id="KW-0547">Nucleotide-binding</keyword>
<feature type="domain" description="Cryptic POLO box 2 (CPB2)" evidence="20">
    <location>
        <begin position="526"/>
        <end position="650"/>
    </location>
</feature>
<dbReference type="Pfam" id="PF18190">
    <property type="entry name" value="Plk4_PB1"/>
    <property type="match status" value="1"/>
</dbReference>
<dbReference type="Gene3D" id="3.30.1120.120">
    <property type="match status" value="1"/>
</dbReference>
<evidence type="ECO:0000256" key="4">
    <source>
        <dbReference type="ARBA" id="ARBA00022490"/>
    </source>
</evidence>
<keyword evidence="10" id="KW-0832">Ubl conjugation</keyword>
<dbReference type="InterPro" id="IPR033698">
    <property type="entry name" value="POLO_box_Plk4_2"/>
</dbReference>
<feature type="compositionally biased region" description="Polar residues" evidence="16">
    <location>
        <begin position="311"/>
        <end position="322"/>
    </location>
</feature>
<dbReference type="InterPro" id="IPR017441">
    <property type="entry name" value="Protein_kinase_ATP_BS"/>
</dbReference>
<evidence type="ECO:0000259" key="18">
    <source>
        <dbReference type="PROSITE" id="PS50078"/>
    </source>
</evidence>
<dbReference type="PANTHER" id="PTHR24345">
    <property type="entry name" value="SERINE/THREONINE-PROTEIN KINASE PLK"/>
    <property type="match status" value="1"/>
</dbReference>
<feature type="compositionally biased region" description="Low complexity" evidence="16">
    <location>
        <begin position="290"/>
        <end position="310"/>
    </location>
</feature>
<dbReference type="Gene3D" id="1.10.510.10">
    <property type="entry name" value="Transferase(Phosphotransferase) domain 1"/>
    <property type="match status" value="1"/>
</dbReference>
<dbReference type="AlphaFoldDB" id="A0A5K3F4Q7"/>
<dbReference type="PROSITE" id="PS51985">
    <property type="entry name" value="CPB2"/>
    <property type="match status" value="1"/>
</dbReference>
<dbReference type="GO" id="GO:0005634">
    <property type="term" value="C:nucleus"/>
    <property type="evidence" value="ECO:0007669"/>
    <property type="project" value="TreeGrafter"/>
</dbReference>
<dbReference type="InterPro" id="IPR000959">
    <property type="entry name" value="POLO_box_dom"/>
</dbReference>
<evidence type="ECO:0000259" key="19">
    <source>
        <dbReference type="PROSITE" id="PS51984"/>
    </source>
</evidence>
<keyword evidence="8" id="KW-0418">Kinase</keyword>
<evidence type="ECO:0000256" key="2">
    <source>
        <dbReference type="ARBA" id="ARBA00012424"/>
    </source>
</evidence>
<evidence type="ECO:0000256" key="3">
    <source>
        <dbReference type="ARBA" id="ARBA00020245"/>
    </source>
</evidence>
<evidence type="ECO:0000259" key="17">
    <source>
        <dbReference type="PROSITE" id="PS50011"/>
    </source>
</evidence>
<keyword evidence="6" id="KW-0808">Transferase</keyword>
<dbReference type="Gene3D" id="3.30.1120.130">
    <property type="match status" value="1"/>
</dbReference>
<evidence type="ECO:0000256" key="5">
    <source>
        <dbReference type="ARBA" id="ARBA00022527"/>
    </source>
</evidence>
<evidence type="ECO:0000259" key="20">
    <source>
        <dbReference type="PROSITE" id="PS51985"/>
    </source>
</evidence>
<dbReference type="PROSITE" id="PS00107">
    <property type="entry name" value="PROTEIN_KINASE_ATP"/>
    <property type="match status" value="1"/>
</dbReference>
<evidence type="ECO:0000256" key="14">
    <source>
        <dbReference type="ARBA" id="ARBA00048347"/>
    </source>
</evidence>
<dbReference type="EC" id="2.7.11.21" evidence="2"/>
<dbReference type="InterPro" id="IPR036947">
    <property type="entry name" value="POLO_box_dom_sf"/>
</dbReference>
<dbReference type="Pfam" id="PF00069">
    <property type="entry name" value="Pkinase"/>
    <property type="match status" value="1"/>
</dbReference>
<dbReference type="FunFam" id="3.30.200.20:FF:000042">
    <property type="entry name" value="Aurora kinase A"/>
    <property type="match status" value="1"/>
</dbReference>
<dbReference type="InterPro" id="IPR047108">
    <property type="entry name" value="Plk4-like_POLO_box_2_sf"/>
</dbReference>
<evidence type="ECO:0000256" key="13">
    <source>
        <dbReference type="ARBA" id="ARBA00047802"/>
    </source>
</evidence>
<evidence type="ECO:0000256" key="7">
    <source>
        <dbReference type="ARBA" id="ARBA00022741"/>
    </source>
</evidence>
<dbReference type="PROSITE" id="PS00109">
    <property type="entry name" value="PROTEIN_KINASE_TYR"/>
    <property type="match status" value="1"/>
</dbReference>
<comment type="subcellular location">
    <subcellularLocation>
        <location evidence="1">Cytoplasm</location>
        <location evidence="1">Cytoskeleton</location>
        <location evidence="1">Microtubule organizing center</location>
        <location evidence="1">Centrosome</location>
        <location evidence="1">Centriole</location>
    </subcellularLocation>
</comment>
<dbReference type="InterPro" id="IPR000719">
    <property type="entry name" value="Prot_kinase_dom"/>
</dbReference>
<evidence type="ECO:0000256" key="16">
    <source>
        <dbReference type="SAM" id="MobiDB-lite"/>
    </source>
</evidence>
<dbReference type="FunFam" id="1.10.510.10:FF:000576">
    <property type="entry name" value="Serine/threonine-protein kinase PLK4"/>
    <property type="match status" value="1"/>
</dbReference>
<dbReference type="SUPFAM" id="SSF82615">
    <property type="entry name" value="Polo-box domain"/>
    <property type="match status" value="1"/>
</dbReference>
<evidence type="ECO:0000313" key="21">
    <source>
        <dbReference type="WBParaSite" id="MCU_005485-RB"/>
    </source>
</evidence>